<evidence type="ECO:0000256" key="6">
    <source>
        <dbReference type="ARBA" id="ARBA00029321"/>
    </source>
</evidence>
<dbReference type="GO" id="GO:0097367">
    <property type="term" value="F:carbohydrate derivative binding"/>
    <property type="evidence" value="ECO:0007669"/>
    <property type="project" value="InterPro"/>
</dbReference>
<dbReference type="SUPFAM" id="SSF53697">
    <property type="entry name" value="SIS domain"/>
    <property type="match status" value="1"/>
</dbReference>
<dbReference type="PROSITE" id="PS51463">
    <property type="entry name" value="P_GLUCOSE_ISOMERASE_3"/>
    <property type="match status" value="1"/>
</dbReference>
<comment type="subcellular location">
    <subcellularLocation>
        <location evidence="7">Cytoplasm</location>
    </subcellularLocation>
</comment>
<dbReference type="InterPro" id="IPR001672">
    <property type="entry name" value="G6P_Isomerase"/>
</dbReference>
<comment type="similarity">
    <text evidence="2 7 8">Belongs to the GPI family.</text>
</comment>
<feature type="active site" evidence="7">
    <location>
        <position position="463"/>
    </location>
</feature>
<evidence type="ECO:0000313" key="10">
    <source>
        <dbReference type="Proteomes" id="UP000262878"/>
    </source>
</evidence>
<dbReference type="InterPro" id="IPR035482">
    <property type="entry name" value="SIS_PGI_2"/>
</dbReference>
<dbReference type="GO" id="GO:0006096">
    <property type="term" value="P:glycolytic process"/>
    <property type="evidence" value="ECO:0007669"/>
    <property type="project" value="UniProtKB-UniRule"/>
</dbReference>
<comment type="catalytic activity">
    <reaction evidence="6 7 8">
        <text>alpha-D-glucose 6-phosphate = beta-D-fructose 6-phosphate</text>
        <dbReference type="Rhea" id="RHEA:11816"/>
        <dbReference type="ChEBI" id="CHEBI:57634"/>
        <dbReference type="ChEBI" id="CHEBI:58225"/>
        <dbReference type="EC" id="5.3.1.9"/>
    </reaction>
</comment>
<dbReference type="InterPro" id="IPR018189">
    <property type="entry name" value="Phosphoglucose_isomerase_CS"/>
</dbReference>
<evidence type="ECO:0000256" key="7">
    <source>
        <dbReference type="HAMAP-Rule" id="MF_00473"/>
    </source>
</evidence>
<dbReference type="EC" id="5.3.1.9" evidence="7"/>
<dbReference type="PRINTS" id="PR00662">
    <property type="entry name" value="G6PISOMERASE"/>
</dbReference>
<dbReference type="Gene3D" id="3.40.50.10490">
    <property type="entry name" value="Glucose-6-phosphate isomerase like protein, domain 1"/>
    <property type="match status" value="2"/>
</dbReference>
<dbReference type="CDD" id="cd05016">
    <property type="entry name" value="SIS_PGI_2"/>
    <property type="match status" value="1"/>
</dbReference>
<dbReference type="GO" id="GO:0051156">
    <property type="term" value="P:glucose 6-phosphate metabolic process"/>
    <property type="evidence" value="ECO:0007669"/>
    <property type="project" value="TreeGrafter"/>
</dbReference>
<dbReference type="Proteomes" id="UP000262878">
    <property type="component" value="Unassembled WGS sequence"/>
</dbReference>
<dbReference type="PANTHER" id="PTHR11469:SF1">
    <property type="entry name" value="GLUCOSE-6-PHOSPHATE ISOMERASE"/>
    <property type="match status" value="1"/>
</dbReference>
<evidence type="ECO:0000256" key="4">
    <source>
        <dbReference type="ARBA" id="ARBA00023152"/>
    </source>
</evidence>
<name>A0A348WPV0_9GAMM</name>
<dbReference type="GO" id="GO:0004347">
    <property type="term" value="F:glucose-6-phosphate isomerase activity"/>
    <property type="evidence" value="ECO:0007669"/>
    <property type="project" value="UniProtKB-UniRule"/>
</dbReference>
<dbReference type="NCBIfam" id="NF001211">
    <property type="entry name" value="PRK00179.1"/>
    <property type="match status" value="1"/>
</dbReference>
<evidence type="ECO:0000256" key="5">
    <source>
        <dbReference type="ARBA" id="ARBA00023235"/>
    </source>
</evidence>
<dbReference type="Pfam" id="PF00342">
    <property type="entry name" value="PGI"/>
    <property type="match status" value="1"/>
</dbReference>
<dbReference type="EMBL" id="DMUP01000167">
    <property type="protein sequence ID" value="HAR56562.1"/>
    <property type="molecule type" value="Genomic_DNA"/>
</dbReference>
<dbReference type="PROSITE" id="PS00174">
    <property type="entry name" value="P_GLUCOSE_ISOMERASE_2"/>
    <property type="match status" value="1"/>
</dbReference>
<protein>
    <recommendedName>
        <fullName evidence="7">Glucose-6-phosphate isomerase</fullName>
        <shortName evidence="7">GPI</shortName>
        <ecNumber evidence="7">5.3.1.9</ecNumber>
    </recommendedName>
    <alternativeName>
        <fullName evidence="7">Phosphoglucose isomerase</fullName>
        <shortName evidence="7">PGI</shortName>
    </alternativeName>
    <alternativeName>
        <fullName evidence="7">Phosphohexose isomerase</fullName>
        <shortName evidence="7">PHI</shortName>
    </alternativeName>
</protein>
<evidence type="ECO:0000256" key="1">
    <source>
        <dbReference type="ARBA" id="ARBA00004926"/>
    </source>
</evidence>
<dbReference type="InterPro" id="IPR035476">
    <property type="entry name" value="SIS_PGI_1"/>
</dbReference>
<sequence length="500" mass="55516">MLKIKSTDSNRTLLSLDDSYLFDDVHDWRAQRLTEIDLKPAKQQLVIGEYKNVTEGRKVTHTLCRSRAAIEALQQPTHSFTAIVNKIRSGQWLGVTGKPITDVVNIGVGGSDLGPQMASFALKEFDDESSSSAVDVHFVSSMDGGQLYAVLPIVDPETTLFVIASKSFGTIDTFANVDTVKCWVNHVMSESAWLEHHVIGVSSNKEKMTAYGIPEHHQLSFDEGVGGRFSLWSTIGLSIAVSIGMAPFCKMLAGALAVDEHFLTVPDNDNVPVRLALNGVYLRQQKGINNLAILPYDGRLRMLPSYLQQLDMESNGKQATRDNKSLHQPTGPILWGGFGPNGQHAFYQHLHQGYDDFAADFVLVLNRSATRFSPQVAASLQQQQRLSVANCLAHRRLLWWGDKSVESPRDNYPGSHASNLLLLDELTPESFGALIAVYEHKIFIQGLLWDVNSFDQPGVEKGKKYALSVLDALSDNQNEDFDDVTNALIDYYRQHINRDS</sequence>
<dbReference type="InterPro" id="IPR046348">
    <property type="entry name" value="SIS_dom_sf"/>
</dbReference>
<dbReference type="STRING" id="314276.OS145_01920"/>
<evidence type="ECO:0000256" key="3">
    <source>
        <dbReference type="ARBA" id="ARBA00022432"/>
    </source>
</evidence>
<accession>A0A348WPV0</accession>
<dbReference type="CDD" id="cd05015">
    <property type="entry name" value="SIS_PGI_1"/>
    <property type="match status" value="1"/>
</dbReference>
<gene>
    <name evidence="7" type="primary">pgi</name>
    <name evidence="9" type="ORF">DCR58_07225</name>
</gene>
<evidence type="ECO:0000256" key="2">
    <source>
        <dbReference type="ARBA" id="ARBA00006604"/>
    </source>
</evidence>
<dbReference type="PANTHER" id="PTHR11469">
    <property type="entry name" value="GLUCOSE-6-PHOSPHATE ISOMERASE"/>
    <property type="match status" value="1"/>
</dbReference>
<keyword evidence="4 7" id="KW-0324">Glycolysis</keyword>
<feature type="active site" evidence="7">
    <location>
        <position position="344"/>
    </location>
</feature>
<dbReference type="AlphaFoldDB" id="A0A348WPV0"/>
<keyword evidence="5 7" id="KW-0413">Isomerase</keyword>
<organism evidence="9 10">
    <name type="scientific">Idiomarina baltica</name>
    <dbReference type="NCBI Taxonomy" id="190892"/>
    <lineage>
        <taxon>Bacteria</taxon>
        <taxon>Pseudomonadati</taxon>
        <taxon>Pseudomonadota</taxon>
        <taxon>Gammaproteobacteria</taxon>
        <taxon>Alteromonadales</taxon>
        <taxon>Idiomarinaceae</taxon>
        <taxon>Idiomarina</taxon>
    </lineage>
</organism>
<dbReference type="InterPro" id="IPR023096">
    <property type="entry name" value="G6P_Isomerase_C"/>
</dbReference>
<dbReference type="PROSITE" id="PS00765">
    <property type="entry name" value="P_GLUCOSE_ISOMERASE_1"/>
    <property type="match status" value="1"/>
</dbReference>
<comment type="function">
    <text evidence="7">Catalyzes the reversible isomerization of glucose-6-phosphate to fructose-6-phosphate.</text>
</comment>
<dbReference type="GO" id="GO:0005829">
    <property type="term" value="C:cytosol"/>
    <property type="evidence" value="ECO:0007669"/>
    <property type="project" value="TreeGrafter"/>
</dbReference>
<keyword evidence="7" id="KW-0963">Cytoplasm</keyword>
<dbReference type="GO" id="GO:0048029">
    <property type="term" value="F:monosaccharide binding"/>
    <property type="evidence" value="ECO:0007669"/>
    <property type="project" value="TreeGrafter"/>
</dbReference>
<dbReference type="HAMAP" id="MF_00473">
    <property type="entry name" value="G6P_isomerase"/>
    <property type="match status" value="1"/>
</dbReference>
<feature type="active site" description="Proton donor" evidence="7">
    <location>
        <position position="313"/>
    </location>
</feature>
<keyword evidence="3 7" id="KW-0312">Gluconeogenesis</keyword>
<evidence type="ECO:0000313" key="9">
    <source>
        <dbReference type="EMBL" id="HAR56562.1"/>
    </source>
</evidence>
<dbReference type="GO" id="GO:0006094">
    <property type="term" value="P:gluconeogenesis"/>
    <property type="evidence" value="ECO:0007669"/>
    <property type="project" value="UniProtKB-UniRule"/>
</dbReference>
<reference evidence="9 10" key="1">
    <citation type="journal article" date="2018" name="Nat. Biotechnol.">
        <title>A standardized bacterial taxonomy based on genome phylogeny substantially revises the tree of life.</title>
        <authorList>
            <person name="Parks D.H."/>
            <person name="Chuvochina M."/>
            <person name="Waite D.W."/>
            <person name="Rinke C."/>
            <person name="Skarshewski A."/>
            <person name="Chaumeil P.A."/>
            <person name="Hugenholtz P."/>
        </authorList>
    </citation>
    <scope>NUCLEOTIDE SEQUENCE [LARGE SCALE GENOMIC DNA]</scope>
    <source>
        <strain evidence="9">UBA9360</strain>
    </source>
</reference>
<evidence type="ECO:0000256" key="8">
    <source>
        <dbReference type="RuleBase" id="RU000612"/>
    </source>
</evidence>
<dbReference type="UniPathway" id="UPA00109">
    <property type="reaction ID" value="UER00181"/>
</dbReference>
<dbReference type="Gene3D" id="1.10.1390.10">
    <property type="match status" value="1"/>
</dbReference>
<comment type="pathway">
    <text evidence="1 7 8">Carbohydrate degradation; glycolysis; D-glyceraldehyde 3-phosphate and glycerone phosphate from D-glucose: step 2/4.</text>
</comment>
<comment type="pathway">
    <text evidence="7">Carbohydrate biosynthesis; gluconeogenesis.</text>
</comment>
<comment type="caution">
    <text evidence="9">The sequence shown here is derived from an EMBL/GenBank/DDBJ whole genome shotgun (WGS) entry which is preliminary data.</text>
</comment>
<dbReference type="UniPathway" id="UPA00138"/>
<proteinExistence type="inferred from homology"/>